<reference evidence="1" key="1">
    <citation type="submission" date="2022-06" db="EMBL/GenBank/DDBJ databases">
        <title>Phylogenomic reconstructions and comparative analyses of Kickxellomycotina fungi.</title>
        <authorList>
            <person name="Reynolds N.K."/>
            <person name="Stajich J.E."/>
            <person name="Barry K."/>
            <person name="Grigoriev I.V."/>
            <person name="Crous P."/>
            <person name="Smith M.E."/>
        </authorList>
    </citation>
    <scope>NUCLEOTIDE SEQUENCE</scope>
    <source>
        <strain evidence="1">RSA 2271</strain>
    </source>
</reference>
<sequence length="325" mass="34502">MRTIAPIHRDEPSGMAHSIARGPGLGRNLLTTTDIASAPDSTLPSENDAASVAMGRGDGNNNNNNIITTTAITDGSGSTTATVGPMTISRSPNAVRSGLTSHSPFASGSIPLLDQFHLSSSNNPPFCSTYHQHHALALSPRNDRFHFEKLSARDRTTSDDIYSRSMPQSKLVGGGNSNRMLGENMSLSMLISLEQQQQRQHQPKDTEDESLGGFLPSSLNDLMTPNEIAVRRSRSNSHASVIGSLGNNYQNIHGSIASRVLSRPRDGLSALRAINNPTIPKPQPAADVFDGFLSLPNERASEFTLWGDGSGGPEPATGSARGLGV</sequence>
<accession>A0ACC1HDD1</accession>
<keyword evidence="2" id="KW-1185">Reference proteome</keyword>
<comment type="caution">
    <text evidence="1">The sequence shown here is derived from an EMBL/GenBank/DDBJ whole genome shotgun (WGS) entry which is preliminary data.</text>
</comment>
<evidence type="ECO:0000313" key="1">
    <source>
        <dbReference type="EMBL" id="KAJ1674549.1"/>
    </source>
</evidence>
<gene>
    <name evidence="1" type="ORF">EV182_003058</name>
</gene>
<proteinExistence type="predicted"/>
<evidence type="ECO:0000313" key="2">
    <source>
        <dbReference type="Proteomes" id="UP001145114"/>
    </source>
</evidence>
<protein>
    <submittedName>
        <fullName evidence="1">Uncharacterized protein</fullName>
    </submittedName>
</protein>
<name>A0ACC1HDD1_9FUNG</name>
<feature type="non-terminal residue" evidence="1">
    <location>
        <position position="325"/>
    </location>
</feature>
<dbReference type="Proteomes" id="UP001145114">
    <property type="component" value="Unassembled WGS sequence"/>
</dbReference>
<dbReference type="EMBL" id="JAMZIH010005876">
    <property type="protein sequence ID" value="KAJ1674549.1"/>
    <property type="molecule type" value="Genomic_DNA"/>
</dbReference>
<organism evidence="1 2">
    <name type="scientific">Spiromyces aspiralis</name>
    <dbReference type="NCBI Taxonomy" id="68401"/>
    <lineage>
        <taxon>Eukaryota</taxon>
        <taxon>Fungi</taxon>
        <taxon>Fungi incertae sedis</taxon>
        <taxon>Zoopagomycota</taxon>
        <taxon>Kickxellomycotina</taxon>
        <taxon>Kickxellomycetes</taxon>
        <taxon>Kickxellales</taxon>
        <taxon>Kickxellaceae</taxon>
        <taxon>Spiromyces</taxon>
    </lineage>
</organism>